<dbReference type="PANTHER" id="PTHR45625">
    <property type="entry name" value="PEPTIDYL-PROLYL CIS-TRANS ISOMERASE-RELATED"/>
    <property type="match status" value="1"/>
</dbReference>
<organism evidence="7 8">
    <name type="scientific">Flavobacterium lacus</name>
    <dbReference type="NCBI Taxonomy" id="1353778"/>
    <lineage>
        <taxon>Bacteria</taxon>
        <taxon>Pseudomonadati</taxon>
        <taxon>Bacteroidota</taxon>
        <taxon>Flavobacteriia</taxon>
        <taxon>Flavobacteriales</taxon>
        <taxon>Flavobacteriaceae</taxon>
        <taxon>Flavobacterium</taxon>
    </lineage>
</organism>
<dbReference type="PROSITE" id="PS50072">
    <property type="entry name" value="CSA_PPIASE_2"/>
    <property type="match status" value="1"/>
</dbReference>
<dbReference type="OrthoDB" id="9807797at2"/>
<feature type="domain" description="PPIase cyclophilin-type" evidence="6">
    <location>
        <begin position="79"/>
        <end position="228"/>
    </location>
</feature>
<dbReference type="PROSITE" id="PS51257">
    <property type="entry name" value="PROKAR_LIPOPROTEIN"/>
    <property type="match status" value="1"/>
</dbReference>
<dbReference type="CDD" id="cd00317">
    <property type="entry name" value="cyclophilin"/>
    <property type="match status" value="1"/>
</dbReference>
<dbReference type="Proteomes" id="UP000249518">
    <property type="component" value="Unassembled WGS sequence"/>
</dbReference>
<dbReference type="InterPro" id="IPR020892">
    <property type="entry name" value="Cyclophilin-type_PPIase_CS"/>
</dbReference>
<comment type="function">
    <text evidence="4">PPIases accelerate the folding of proteins. It catalyzes the cis-trans isomerization of proline imidic peptide bonds in oligopeptides.</text>
</comment>
<dbReference type="RefSeq" id="WP_112087188.1">
    <property type="nucleotide sequence ID" value="NZ_QLSV01000017.1"/>
</dbReference>
<proteinExistence type="inferred from homology"/>
<evidence type="ECO:0000256" key="5">
    <source>
        <dbReference type="SAM" id="MobiDB-lite"/>
    </source>
</evidence>
<dbReference type="InterPro" id="IPR002130">
    <property type="entry name" value="Cyclophilin-type_PPIase_dom"/>
</dbReference>
<evidence type="ECO:0000256" key="2">
    <source>
        <dbReference type="ARBA" id="ARBA00023110"/>
    </source>
</evidence>
<dbReference type="PANTHER" id="PTHR45625:SF4">
    <property type="entry name" value="PEPTIDYLPROLYL ISOMERASE DOMAIN AND WD REPEAT-CONTAINING PROTEIN 1"/>
    <property type="match status" value="1"/>
</dbReference>
<dbReference type="PRINTS" id="PR00153">
    <property type="entry name" value="CSAPPISMRASE"/>
</dbReference>
<dbReference type="EMBL" id="QLSV01000017">
    <property type="protein sequence ID" value="RAR46508.1"/>
    <property type="molecule type" value="Genomic_DNA"/>
</dbReference>
<dbReference type="PROSITE" id="PS00170">
    <property type="entry name" value="CSA_PPIASE_1"/>
    <property type="match status" value="1"/>
</dbReference>
<comment type="catalytic activity">
    <reaction evidence="4">
        <text>[protein]-peptidylproline (omega=180) = [protein]-peptidylproline (omega=0)</text>
        <dbReference type="Rhea" id="RHEA:16237"/>
        <dbReference type="Rhea" id="RHEA-COMP:10747"/>
        <dbReference type="Rhea" id="RHEA-COMP:10748"/>
        <dbReference type="ChEBI" id="CHEBI:83833"/>
        <dbReference type="ChEBI" id="CHEBI:83834"/>
        <dbReference type="EC" id="5.2.1.8"/>
    </reaction>
</comment>
<keyword evidence="2 4" id="KW-0697">Rotamase</keyword>
<dbReference type="Gene3D" id="2.40.100.10">
    <property type="entry name" value="Cyclophilin-like"/>
    <property type="match status" value="1"/>
</dbReference>
<dbReference type="EC" id="5.2.1.8" evidence="4"/>
<sequence length="234" mass="27263">MKFHTILLFLTISILFSCENKPKDTSEKNREQKNDSVNKKNSAEKPKYDLETIVLTDENVVGFLTWYGERNPENKVLIETKYGNIEVELSDKTPLHRANFIYLVKKNYFNTTYFHRVVKNFIIQGGSSDESITKKDRKNIGKYLIPPEFNNGLKHHYGALASARLWEENPEKLSNPYEFYFVQNKNGAHHLDKEHTVFGKITKGFDVMDEIANQETDKKEFPLLNIKIKVTLIN</sequence>
<evidence type="ECO:0000256" key="4">
    <source>
        <dbReference type="RuleBase" id="RU363019"/>
    </source>
</evidence>
<name>A0A328WSZ9_9FLAO</name>
<dbReference type="Pfam" id="PF00160">
    <property type="entry name" value="Pro_isomerase"/>
    <property type="match status" value="1"/>
</dbReference>
<dbReference type="GO" id="GO:0003755">
    <property type="term" value="F:peptidyl-prolyl cis-trans isomerase activity"/>
    <property type="evidence" value="ECO:0007669"/>
    <property type="project" value="UniProtKB-UniRule"/>
</dbReference>
<dbReference type="SUPFAM" id="SSF50891">
    <property type="entry name" value="Cyclophilin-like"/>
    <property type="match status" value="1"/>
</dbReference>
<evidence type="ECO:0000256" key="1">
    <source>
        <dbReference type="ARBA" id="ARBA00007365"/>
    </source>
</evidence>
<comment type="similarity">
    <text evidence="1 4">Belongs to the cyclophilin-type PPIase family.</text>
</comment>
<protein>
    <recommendedName>
        <fullName evidence="4">Peptidyl-prolyl cis-trans isomerase</fullName>
        <shortName evidence="4">PPIase</shortName>
        <ecNumber evidence="4">5.2.1.8</ecNumber>
    </recommendedName>
</protein>
<evidence type="ECO:0000256" key="3">
    <source>
        <dbReference type="ARBA" id="ARBA00023235"/>
    </source>
</evidence>
<dbReference type="AlphaFoldDB" id="A0A328WSZ9"/>
<keyword evidence="8" id="KW-1185">Reference proteome</keyword>
<dbReference type="GO" id="GO:0006457">
    <property type="term" value="P:protein folding"/>
    <property type="evidence" value="ECO:0007669"/>
    <property type="project" value="InterPro"/>
</dbReference>
<comment type="caution">
    <text evidence="7">The sequence shown here is derived from an EMBL/GenBank/DDBJ whole genome shotgun (WGS) entry which is preliminary data.</text>
</comment>
<dbReference type="InterPro" id="IPR029000">
    <property type="entry name" value="Cyclophilin-like_dom_sf"/>
</dbReference>
<evidence type="ECO:0000313" key="8">
    <source>
        <dbReference type="Proteomes" id="UP000249518"/>
    </source>
</evidence>
<accession>A0A328WSZ9</accession>
<keyword evidence="3 4" id="KW-0413">Isomerase</keyword>
<evidence type="ECO:0000313" key="7">
    <source>
        <dbReference type="EMBL" id="RAR46508.1"/>
    </source>
</evidence>
<dbReference type="InterPro" id="IPR044666">
    <property type="entry name" value="Cyclophilin_A-like"/>
</dbReference>
<feature type="region of interest" description="Disordered" evidence="5">
    <location>
        <begin position="22"/>
        <end position="42"/>
    </location>
</feature>
<reference evidence="7 8" key="1">
    <citation type="submission" date="2018-06" db="EMBL/GenBank/DDBJ databases">
        <title>Genomic Encyclopedia of Type Strains, Phase III (KMG-III): the genomes of soil and plant-associated and newly described type strains.</title>
        <authorList>
            <person name="Whitman W."/>
        </authorList>
    </citation>
    <scope>NUCLEOTIDE SEQUENCE [LARGE SCALE GENOMIC DNA]</scope>
    <source>
        <strain evidence="7 8">CGMCC 1.12504</strain>
    </source>
</reference>
<gene>
    <name evidence="7" type="ORF">B0I10_1172</name>
</gene>
<evidence type="ECO:0000259" key="6">
    <source>
        <dbReference type="PROSITE" id="PS50072"/>
    </source>
</evidence>